<dbReference type="Proteomes" id="UP000198611">
    <property type="component" value="Unassembled WGS sequence"/>
</dbReference>
<dbReference type="PANTHER" id="PTHR47017:SF1">
    <property type="entry name" value="ACYL-COA"/>
    <property type="match status" value="1"/>
</dbReference>
<organism evidence="1 2">
    <name type="scientific">Thiohalospira halophila DSM 15071</name>
    <dbReference type="NCBI Taxonomy" id="1123397"/>
    <lineage>
        <taxon>Bacteria</taxon>
        <taxon>Pseudomonadati</taxon>
        <taxon>Pseudomonadota</taxon>
        <taxon>Gammaproteobacteria</taxon>
        <taxon>Thiohalospirales</taxon>
        <taxon>Thiohalospiraceae</taxon>
        <taxon>Thiohalospira</taxon>
    </lineage>
</organism>
<dbReference type="Gene3D" id="3.40.630.30">
    <property type="match status" value="1"/>
</dbReference>
<dbReference type="EMBL" id="FOMJ01000001">
    <property type="protein sequence ID" value="SFD02834.1"/>
    <property type="molecule type" value="Genomic_DNA"/>
</dbReference>
<dbReference type="InterPro" id="IPR007434">
    <property type="entry name" value="FemAB-like"/>
</dbReference>
<proteinExistence type="predicted"/>
<name>A0A1I1NYR5_9GAMM</name>
<dbReference type="STRING" id="1123397.SAMN05660831_00514"/>
<dbReference type="PANTHER" id="PTHR47017">
    <property type="entry name" value="ACYL-COA"/>
    <property type="match status" value="1"/>
</dbReference>
<dbReference type="InterPro" id="IPR016181">
    <property type="entry name" value="Acyl_CoA_acyltransferase"/>
</dbReference>
<protein>
    <submittedName>
        <fullName evidence="1">Uncharacterized protein</fullName>
    </submittedName>
</protein>
<evidence type="ECO:0000313" key="2">
    <source>
        <dbReference type="Proteomes" id="UP000198611"/>
    </source>
</evidence>
<dbReference type="AlphaFoldDB" id="A0A1I1NYR5"/>
<sequence length="390" mass="44192">MKPEPTIHQHRALAEIDATAWNALVSPAGEPFLRHELLAAMEETGAVGEDYGWIPAHLTAWRGDTLVGACPLYLKDNSYGEFVFDWAWADAWERMGRRYYPKGVSAIPYTPAPGPRLLVARDVPDPETIRRALLEALRAPVDREEISGAHLLFTEADDTAAAEAAGFLTRWGVQFHWHNRGWADFDAFLADFTSKRRKEVRRERRQVSDAGLTLETRHGDELSEADWEALIHFYRDPFLRKGGIPTFSRDYFRLVGERLPRNLVVFLARDGEQPVAAAICYRGGDTLYGRHWGTAADYPGLHFEACYYQGIEYCLREGLARFEPGAQGEYKVPRGFEPVWTRSVHLLGWERLQPAVADFIQREQGLLDDYMADLQGQLPFREPNGRGGSG</sequence>
<accession>A0A1I1NYR5</accession>
<evidence type="ECO:0000313" key="1">
    <source>
        <dbReference type="EMBL" id="SFD02834.1"/>
    </source>
</evidence>
<dbReference type="OrthoDB" id="9776898at2"/>
<dbReference type="Pfam" id="PF04339">
    <property type="entry name" value="FemAB_like"/>
    <property type="match status" value="1"/>
</dbReference>
<dbReference type="RefSeq" id="WP_093427164.1">
    <property type="nucleotide sequence ID" value="NZ_FOMJ01000001.1"/>
</dbReference>
<dbReference type="SUPFAM" id="SSF55729">
    <property type="entry name" value="Acyl-CoA N-acyltransferases (Nat)"/>
    <property type="match status" value="1"/>
</dbReference>
<gene>
    <name evidence="1" type="ORF">SAMN05660831_00514</name>
</gene>
<keyword evidence="2" id="KW-1185">Reference proteome</keyword>
<reference evidence="1 2" key="1">
    <citation type="submission" date="2016-10" db="EMBL/GenBank/DDBJ databases">
        <authorList>
            <person name="de Groot N.N."/>
        </authorList>
    </citation>
    <scope>NUCLEOTIDE SEQUENCE [LARGE SCALE GENOMIC DNA]</scope>
    <source>
        <strain evidence="1 2">HL3</strain>
    </source>
</reference>